<dbReference type="Gene3D" id="3.40.50.1820">
    <property type="entry name" value="alpha/beta hydrolase"/>
    <property type="match status" value="1"/>
</dbReference>
<dbReference type="GO" id="GO:0004252">
    <property type="term" value="F:serine-type endopeptidase activity"/>
    <property type="evidence" value="ECO:0007669"/>
    <property type="project" value="TreeGrafter"/>
</dbReference>
<evidence type="ECO:0000313" key="8">
    <source>
        <dbReference type="EMBL" id="RDW82488.1"/>
    </source>
</evidence>
<evidence type="ECO:0000256" key="6">
    <source>
        <dbReference type="ARBA" id="ARBA00032829"/>
    </source>
</evidence>
<proteinExistence type="inferred from homology"/>
<name>A0A3D8S9K9_9HELO</name>
<evidence type="ECO:0000313" key="9">
    <source>
        <dbReference type="Proteomes" id="UP000256645"/>
    </source>
</evidence>
<dbReference type="STRING" id="1849047.A0A3D8S9K9"/>
<dbReference type="OrthoDB" id="416344at2759"/>
<dbReference type="AlphaFoldDB" id="A0A3D8S9K9"/>
<gene>
    <name evidence="8" type="ORF">BP6252_03600</name>
</gene>
<protein>
    <recommendedName>
        <fullName evidence="6">Dipeptidyl-peptidase V</fullName>
    </recommendedName>
</protein>
<dbReference type="FunFam" id="3.40.50.1820:FF:000028">
    <property type="entry name" value="S9 family peptidase"/>
    <property type="match status" value="1"/>
</dbReference>
<evidence type="ECO:0000256" key="2">
    <source>
        <dbReference type="ARBA" id="ARBA00022670"/>
    </source>
</evidence>
<keyword evidence="4" id="KW-0378">Hydrolase</keyword>
<evidence type="ECO:0000256" key="5">
    <source>
        <dbReference type="ARBA" id="ARBA00022825"/>
    </source>
</evidence>
<comment type="caution">
    <text evidence="8">The sequence shown here is derived from an EMBL/GenBank/DDBJ whole genome shotgun (WGS) entry which is preliminary data.</text>
</comment>
<keyword evidence="9" id="KW-1185">Reference proteome</keyword>
<keyword evidence="5" id="KW-0720">Serine protease</keyword>
<feature type="domain" description="Peptidase S9 prolyl oligopeptidase catalytic" evidence="7">
    <location>
        <begin position="494"/>
        <end position="703"/>
    </location>
</feature>
<dbReference type="PANTHER" id="PTHR42776">
    <property type="entry name" value="SERINE PEPTIDASE S9 FAMILY MEMBER"/>
    <property type="match status" value="1"/>
</dbReference>
<dbReference type="SUPFAM" id="SSF53474">
    <property type="entry name" value="alpha/beta-Hydrolases"/>
    <property type="match status" value="1"/>
</dbReference>
<organism evidence="8 9">
    <name type="scientific">Coleophoma cylindrospora</name>
    <dbReference type="NCBI Taxonomy" id="1849047"/>
    <lineage>
        <taxon>Eukaryota</taxon>
        <taxon>Fungi</taxon>
        <taxon>Dikarya</taxon>
        <taxon>Ascomycota</taxon>
        <taxon>Pezizomycotina</taxon>
        <taxon>Leotiomycetes</taxon>
        <taxon>Helotiales</taxon>
        <taxon>Dermateaceae</taxon>
        <taxon>Coleophoma</taxon>
    </lineage>
</organism>
<evidence type="ECO:0000259" key="7">
    <source>
        <dbReference type="Pfam" id="PF00326"/>
    </source>
</evidence>
<dbReference type="EMBL" id="PDLM01000003">
    <property type="protein sequence ID" value="RDW82488.1"/>
    <property type="molecule type" value="Genomic_DNA"/>
</dbReference>
<dbReference type="InterPro" id="IPR029058">
    <property type="entry name" value="AB_hydrolase_fold"/>
</dbReference>
<dbReference type="Proteomes" id="UP000256645">
    <property type="component" value="Unassembled WGS sequence"/>
</dbReference>
<keyword evidence="2" id="KW-0645">Protease</keyword>
<sequence length="730" mass="80616">MTIKSNIKFTPELLITAPRRSPAVPSPDGKYALYTVSTYSLESHTEGKEVRIVDLGTDTTTLFSDNDAILAPQWLSNDKLLWLKKAEGGKTEIWIGTVGSASKNSYRAGLIDAAIQNVKIRELPDGNIALAFSALANDDGTLHNADNAEKPLSSAREYDTILVRFWDAYFTKERGSLWYTVLKKTSSSTYKLSETQPVNALASTNIDFPSGVVDTDSMNGSVDLSDNGIILVSRDPAIDMTKKLTSGIWYITLTSYTEVPQKIQQIKIPGFAGLSSSPSFSQDGKKIALLMTKSEDIGADYNRIFVVTLINSVKVVVEVIPVRGQQNSQNWGLSPSSLFWSNDSTVLYVSAEERGRQKLWKIAVKNALIYSVTKTMPVVATAFPGEGSVTAAHVLSKDPSEKRLLINRSSLVDSGTFNIIDPDTNHVTPFSSVSGNSLELGLKNSQVSEIIFKGDGDYDVQAWVMKPAEFDKDKKYPLAFLIHGGPAGAWGNSWSTRWNPAVWAEQGYVVVAPNPTGSTGFGYEFAAAVKGEWGGRAYGDLVKCFEYVKSNLSFVDTDRAVAAGGSYGGYMVNWIAGQPLGRQFKTLICHDGIFSSPSMLSSDVPLALDEDMGSHLWDRQDIWDKYNPARFTHNWKTPMLFIHSDKDYRCPVTEGLAPYTVCQMKGIPSRFLNFPDENHFVLQRENSLRWYRTVLGWANKYAGVDGVALEPALTEPSKGRRIMHRQGNRW</sequence>
<dbReference type="Pfam" id="PF00326">
    <property type="entry name" value="Peptidase_S9"/>
    <property type="match status" value="1"/>
</dbReference>
<keyword evidence="3" id="KW-0732">Signal</keyword>
<evidence type="ECO:0000256" key="4">
    <source>
        <dbReference type="ARBA" id="ARBA00022801"/>
    </source>
</evidence>
<reference evidence="8 9" key="1">
    <citation type="journal article" date="2018" name="IMA Fungus">
        <title>IMA Genome-F 9: Draft genome sequence of Annulohypoxylon stygium, Aspergillus mulundensis, Berkeleyomyces basicola (syn. Thielaviopsis basicola), Ceratocystis smalleyi, two Cercospora beticola strains, Coleophoma cylindrospora, Fusarium fracticaudum, Phialophora cf. hyalina, and Morchella septimelata.</title>
        <authorList>
            <person name="Wingfield B.D."/>
            <person name="Bills G.F."/>
            <person name="Dong Y."/>
            <person name="Huang W."/>
            <person name="Nel W.J."/>
            <person name="Swalarsk-Parry B.S."/>
            <person name="Vaghefi N."/>
            <person name="Wilken P.M."/>
            <person name="An Z."/>
            <person name="de Beer Z.W."/>
            <person name="De Vos L."/>
            <person name="Chen L."/>
            <person name="Duong T.A."/>
            <person name="Gao Y."/>
            <person name="Hammerbacher A."/>
            <person name="Kikkert J.R."/>
            <person name="Li Y."/>
            <person name="Li H."/>
            <person name="Li K."/>
            <person name="Li Q."/>
            <person name="Liu X."/>
            <person name="Ma X."/>
            <person name="Naidoo K."/>
            <person name="Pethybridge S.J."/>
            <person name="Sun J."/>
            <person name="Steenkamp E.T."/>
            <person name="van der Nest M.A."/>
            <person name="van Wyk S."/>
            <person name="Wingfield M.J."/>
            <person name="Xiong C."/>
            <person name="Yue Q."/>
            <person name="Zhang X."/>
        </authorList>
    </citation>
    <scope>NUCLEOTIDE SEQUENCE [LARGE SCALE GENOMIC DNA]</scope>
    <source>
        <strain evidence="8 9">BP6252</strain>
    </source>
</reference>
<dbReference type="PANTHER" id="PTHR42776:SF13">
    <property type="entry name" value="DIPEPTIDYL-PEPTIDASE 5"/>
    <property type="match status" value="1"/>
</dbReference>
<evidence type="ECO:0000256" key="1">
    <source>
        <dbReference type="ARBA" id="ARBA00010040"/>
    </source>
</evidence>
<dbReference type="InterPro" id="IPR001375">
    <property type="entry name" value="Peptidase_S9_cat"/>
</dbReference>
<evidence type="ECO:0000256" key="3">
    <source>
        <dbReference type="ARBA" id="ARBA00022729"/>
    </source>
</evidence>
<accession>A0A3D8S9K9</accession>
<dbReference type="SUPFAM" id="SSF82171">
    <property type="entry name" value="DPP6 N-terminal domain-like"/>
    <property type="match status" value="1"/>
</dbReference>
<comment type="similarity">
    <text evidence="1">Belongs to the peptidase S9C family.</text>
</comment>
<dbReference type="GO" id="GO:0006508">
    <property type="term" value="P:proteolysis"/>
    <property type="evidence" value="ECO:0007669"/>
    <property type="project" value="UniProtKB-KW"/>
</dbReference>